<dbReference type="Pfam" id="PF20833">
    <property type="entry name" value="RNase_E_G_Thio"/>
    <property type="match status" value="1"/>
</dbReference>
<dbReference type="GO" id="GO:0006402">
    <property type="term" value="P:mRNA catabolic process"/>
    <property type="evidence" value="ECO:0007669"/>
    <property type="project" value="UniProtKB-UniRule"/>
</dbReference>
<dbReference type="GO" id="GO:0008995">
    <property type="term" value="F:ribonuclease E activity"/>
    <property type="evidence" value="ECO:0007669"/>
    <property type="project" value="UniProtKB-EC"/>
</dbReference>
<feature type="region of interest" description="Disordered" evidence="9">
    <location>
        <begin position="159"/>
        <end position="327"/>
    </location>
</feature>
<comment type="cofactor">
    <cofactor evidence="8">
        <name>Zn(2+)</name>
        <dbReference type="ChEBI" id="CHEBI:29105"/>
    </cofactor>
    <text evidence="8">Binds 2 Zn(2+) ions per homotetramer.</text>
</comment>
<feature type="binding site" evidence="8">
    <location>
        <position position="657"/>
    </location>
    <ligand>
        <name>Zn(2+)</name>
        <dbReference type="ChEBI" id="CHEBI:29105"/>
        <note>ligand shared between dimeric partners</note>
    </ligand>
</feature>
<dbReference type="GO" id="GO:0008033">
    <property type="term" value="P:tRNA processing"/>
    <property type="evidence" value="ECO:0007669"/>
    <property type="project" value="UniProtKB-UniRule"/>
</dbReference>
<feature type="compositionally biased region" description="Basic and acidic residues" evidence="9">
    <location>
        <begin position="822"/>
        <end position="841"/>
    </location>
</feature>
<comment type="subunit">
    <text evidence="8">Homotetramer formed by a dimer of dimers.</text>
</comment>
<evidence type="ECO:0000256" key="3">
    <source>
        <dbReference type="ARBA" id="ARBA00022723"/>
    </source>
</evidence>
<comment type="subcellular location">
    <subcellularLocation>
        <location evidence="8">Cytoplasm</location>
    </subcellularLocation>
    <subcellularLocation>
        <location evidence="8">Cell inner membrane</location>
        <topology evidence="8">Peripheral membrane protein</topology>
        <orientation evidence="8">Cytoplasmic side</orientation>
    </subcellularLocation>
</comment>
<feature type="binding site" evidence="8">
    <location>
        <position position="596"/>
    </location>
    <ligand>
        <name>Mg(2+)</name>
        <dbReference type="ChEBI" id="CHEBI:18420"/>
        <note>catalytic</note>
    </ligand>
</feature>
<comment type="catalytic activity">
    <reaction evidence="8">
        <text>Endonucleolytic cleavage of single-stranded RNA in A- and U-rich regions.</text>
        <dbReference type="EC" id="3.1.26.12"/>
    </reaction>
</comment>
<dbReference type="InterPro" id="IPR028878">
    <property type="entry name" value="RNase_E"/>
</dbReference>
<evidence type="ECO:0000313" key="13">
    <source>
        <dbReference type="Proteomes" id="UP000032515"/>
    </source>
</evidence>
<proteinExistence type="inferred from homology"/>
<feature type="region of interest" description="Disordered" evidence="9">
    <location>
        <begin position="97"/>
        <end position="132"/>
    </location>
</feature>
<dbReference type="RefSeq" id="WP_044414403.1">
    <property type="nucleotide sequence ID" value="NZ_JXXE01000375.1"/>
</dbReference>
<keyword evidence="8" id="KW-1003">Cell membrane</keyword>
<evidence type="ECO:0000256" key="8">
    <source>
        <dbReference type="HAMAP-Rule" id="MF_00970"/>
    </source>
</evidence>
<feature type="compositionally biased region" description="Basic and acidic residues" evidence="9">
    <location>
        <begin position="97"/>
        <end position="108"/>
    </location>
</feature>
<dbReference type="AlphaFoldDB" id="A0A0D7EL01"/>
<dbReference type="GO" id="GO:0009898">
    <property type="term" value="C:cytoplasmic side of plasma membrane"/>
    <property type="evidence" value="ECO:0007669"/>
    <property type="project" value="UniProtKB-UniRule"/>
</dbReference>
<dbReference type="PANTHER" id="PTHR30001:SF1">
    <property type="entry name" value="RIBONUCLEASE E_G-LIKE PROTEIN, CHLOROPLASTIC"/>
    <property type="match status" value="1"/>
</dbReference>
<dbReference type="InterPro" id="IPR019307">
    <property type="entry name" value="RNA-bd_AU-1/RNase_E/G"/>
</dbReference>
<dbReference type="InterPro" id="IPR048583">
    <property type="entry name" value="RNase_E_G_thioredoxin-like"/>
</dbReference>
<evidence type="ECO:0000256" key="7">
    <source>
        <dbReference type="ARBA" id="ARBA00022884"/>
    </source>
</evidence>
<dbReference type="HAMAP" id="MF_00970">
    <property type="entry name" value="RNase_E"/>
    <property type="match status" value="1"/>
</dbReference>
<name>A0A0D7EL01_RHOPL</name>
<dbReference type="Pfam" id="PF10150">
    <property type="entry name" value="RNase_E_G"/>
    <property type="match status" value="1"/>
</dbReference>
<dbReference type="EMBL" id="JXXE01000375">
    <property type="protein sequence ID" value="KIZ40147.1"/>
    <property type="molecule type" value="Genomic_DNA"/>
</dbReference>
<comment type="similarity">
    <text evidence="8">Belongs to the RNase E/G family. RNase E subfamily.</text>
</comment>
<dbReference type="PANTHER" id="PTHR30001">
    <property type="entry name" value="RIBONUCLEASE"/>
    <property type="match status" value="1"/>
</dbReference>
<keyword evidence="2 8" id="KW-0540">Nuclease</keyword>
<evidence type="ECO:0000256" key="9">
    <source>
        <dbReference type="SAM" id="MobiDB-lite"/>
    </source>
</evidence>
<feature type="compositionally biased region" description="Basic and acidic residues" evidence="9">
    <location>
        <begin position="943"/>
        <end position="955"/>
    </location>
</feature>
<feature type="compositionally biased region" description="Basic residues" evidence="9">
    <location>
        <begin position="811"/>
        <end position="821"/>
    </location>
</feature>
<keyword evidence="8" id="KW-0472">Membrane</keyword>
<dbReference type="InterPro" id="IPR012340">
    <property type="entry name" value="NA-bd_OB-fold"/>
</dbReference>
<feature type="region of interest" description="Required for zinc-mediated homotetramerization and catalytic activity" evidence="8">
    <location>
        <begin position="654"/>
        <end position="657"/>
    </location>
</feature>
<keyword evidence="8" id="KW-0820">tRNA-binding</keyword>
<dbReference type="GO" id="GO:0000049">
    <property type="term" value="F:tRNA binding"/>
    <property type="evidence" value="ECO:0007669"/>
    <property type="project" value="UniProtKB-KW"/>
</dbReference>
<dbReference type="GO" id="GO:0000287">
    <property type="term" value="F:magnesium ion binding"/>
    <property type="evidence" value="ECO:0007669"/>
    <property type="project" value="UniProtKB-UniRule"/>
</dbReference>
<evidence type="ECO:0000256" key="1">
    <source>
        <dbReference type="ARBA" id="ARBA00022490"/>
    </source>
</evidence>
<keyword evidence="5 8" id="KW-0378">Hydrolase</keyword>
<feature type="compositionally biased region" description="Basic residues" evidence="9">
    <location>
        <begin position="884"/>
        <end position="897"/>
    </location>
</feature>
<feature type="binding site" evidence="8">
    <location>
        <position position="553"/>
    </location>
    <ligand>
        <name>Mg(2+)</name>
        <dbReference type="ChEBI" id="CHEBI:18420"/>
        <note>catalytic</note>
    </ligand>
</feature>
<feature type="compositionally biased region" description="Basic and acidic residues" evidence="9">
    <location>
        <begin position="986"/>
        <end position="1016"/>
    </location>
</feature>
<keyword evidence="1 8" id="KW-0963">Cytoplasm</keyword>
<evidence type="ECO:0000259" key="10">
    <source>
        <dbReference type="Pfam" id="PF10150"/>
    </source>
</evidence>
<dbReference type="NCBIfam" id="TIGR00757">
    <property type="entry name" value="RNaseEG"/>
    <property type="match status" value="1"/>
</dbReference>
<dbReference type="GO" id="GO:0019843">
    <property type="term" value="F:rRNA binding"/>
    <property type="evidence" value="ECO:0007669"/>
    <property type="project" value="UniProtKB-KW"/>
</dbReference>
<feature type="compositionally biased region" description="Acidic residues" evidence="9">
    <location>
        <begin position="846"/>
        <end position="869"/>
    </location>
</feature>
<keyword evidence="7 8" id="KW-0694">RNA-binding</keyword>
<dbReference type="InterPro" id="IPR004659">
    <property type="entry name" value="RNase_E/G"/>
</dbReference>
<feature type="compositionally biased region" description="Acidic residues" evidence="9">
    <location>
        <begin position="293"/>
        <end position="315"/>
    </location>
</feature>
<feature type="domain" description="RNase E/G thioredoxin-like" evidence="11">
    <location>
        <begin position="653"/>
        <end position="732"/>
    </location>
</feature>
<keyword evidence="8" id="KW-0997">Cell inner membrane</keyword>
<dbReference type="GO" id="GO:0008270">
    <property type="term" value="F:zinc ion binding"/>
    <property type="evidence" value="ECO:0007669"/>
    <property type="project" value="UniProtKB-UniRule"/>
</dbReference>
<gene>
    <name evidence="8" type="primary">rne</name>
    <name evidence="12" type="ORF">OO17_18525</name>
</gene>
<keyword evidence="3 8" id="KW-0479">Metal-binding</keyword>
<keyword evidence="8" id="KW-0862">Zinc</keyword>
<dbReference type="Gene3D" id="3.40.1260.20">
    <property type="entry name" value="Ribonuclease E, catalytic domain"/>
    <property type="match status" value="1"/>
</dbReference>
<evidence type="ECO:0000256" key="6">
    <source>
        <dbReference type="ARBA" id="ARBA00022842"/>
    </source>
</evidence>
<comment type="function">
    <text evidence="8">Endoribonuclease that plays a central role in RNA processing and decay. Required for the maturation of 5S and 16S rRNAs and the majority of tRNAs. Also involved in the degradation of most mRNAs.</text>
</comment>
<dbReference type="OrthoDB" id="9804278at2"/>
<reference evidence="12 13" key="1">
    <citation type="submission" date="2014-11" db="EMBL/GenBank/DDBJ databases">
        <title>Genomics and ecophysiology of heterotrophic nitrogen fixing bacteria isolated from estuarine surface water.</title>
        <authorList>
            <person name="Bentzon-Tilia M."/>
            <person name="Severin I."/>
            <person name="Hansen L.H."/>
            <person name="Riemann L."/>
        </authorList>
    </citation>
    <scope>NUCLEOTIDE SEQUENCE [LARGE SCALE GENOMIC DNA]</scope>
    <source>
        <strain evidence="12 13">BAL398</strain>
    </source>
</reference>
<feature type="compositionally biased region" description="Low complexity" evidence="9">
    <location>
        <begin position="182"/>
        <end position="216"/>
    </location>
</feature>
<evidence type="ECO:0000256" key="2">
    <source>
        <dbReference type="ARBA" id="ARBA00022722"/>
    </source>
</evidence>
<feature type="binding site" evidence="8">
    <location>
        <position position="654"/>
    </location>
    <ligand>
        <name>Zn(2+)</name>
        <dbReference type="ChEBI" id="CHEBI:29105"/>
        <note>ligand shared between dimeric partners</note>
    </ligand>
</feature>
<feature type="compositionally biased region" description="Low complexity" evidence="9">
    <location>
        <begin position="1021"/>
        <end position="1058"/>
    </location>
</feature>
<comment type="cofactor">
    <cofactor evidence="8">
        <name>Mg(2+)</name>
        <dbReference type="ChEBI" id="CHEBI:18420"/>
    </cofactor>
    <text evidence="8">Binds 1 Mg(2+) ion per subunit.</text>
</comment>
<feature type="compositionally biased region" description="Basic residues" evidence="9">
    <location>
        <begin position="109"/>
        <end position="121"/>
    </location>
</feature>
<evidence type="ECO:0000256" key="5">
    <source>
        <dbReference type="ARBA" id="ARBA00022801"/>
    </source>
</evidence>
<dbReference type="Gene3D" id="2.40.50.140">
    <property type="entry name" value="Nucleic acid-binding proteins"/>
    <property type="match status" value="2"/>
</dbReference>
<keyword evidence="8" id="KW-0699">rRNA-binding</keyword>
<feature type="region of interest" description="Disordered" evidence="9">
    <location>
        <begin position="780"/>
        <end position="1073"/>
    </location>
</feature>
<keyword evidence="8" id="KW-0819">tRNA processing</keyword>
<dbReference type="GO" id="GO:0005737">
    <property type="term" value="C:cytoplasm"/>
    <property type="evidence" value="ECO:0007669"/>
    <property type="project" value="UniProtKB-SubCell"/>
</dbReference>
<dbReference type="GO" id="GO:0006364">
    <property type="term" value="P:rRNA processing"/>
    <property type="evidence" value="ECO:0007669"/>
    <property type="project" value="UniProtKB-UniRule"/>
</dbReference>
<dbReference type="Proteomes" id="UP000032515">
    <property type="component" value="Unassembled WGS sequence"/>
</dbReference>
<organism evidence="12 13">
    <name type="scientific">Rhodopseudomonas palustris</name>
    <dbReference type="NCBI Taxonomy" id="1076"/>
    <lineage>
        <taxon>Bacteria</taxon>
        <taxon>Pseudomonadati</taxon>
        <taxon>Pseudomonadota</taxon>
        <taxon>Alphaproteobacteria</taxon>
        <taxon>Hyphomicrobiales</taxon>
        <taxon>Nitrobacteraceae</taxon>
        <taxon>Rhodopseudomonas</taxon>
    </lineage>
</organism>
<evidence type="ECO:0000313" key="12">
    <source>
        <dbReference type="EMBL" id="KIZ40147.1"/>
    </source>
</evidence>
<keyword evidence="6 8" id="KW-0460">Magnesium</keyword>
<evidence type="ECO:0000256" key="4">
    <source>
        <dbReference type="ARBA" id="ARBA00022759"/>
    </source>
</evidence>
<dbReference type="PATRIC" id="fig|1076.23.peg.4185"/>
<feature type="compositionally biased region" description="Basic and acidic residues" evidence="9">
    <location>
        <begin position="274"/>
        <end position="292"/>
    </location>
</feature>
<feature type="domain" description="RNA-binding protein AU-1/Ribonuclease E/G" evidence="10">
    <location>
        <begin position="371"/>
        <end position="641"/>
    </location>
</feature>
<feature type="compositionally biased region" description="Low complexity" evidence="9">
    <location>
        <begin position="788"/>
        <end position="801"/>
    </location>
</feature>
<evidence type="ECO:0000259" key="11">
    <source>
        <dbReference type="Pfam" id="PF20833"/>
    </source>
</evidence>
<protein>
    <recommendedName>
        <fullName evidence="8">Ribonuclease E</fullName>
        <shortName evidence="8">RNase E</shortName>
        <ecNumber evidence="8">3.1.26.12</ecNumber>
    </recommendedName>
</protein>
<feature type="compositionally biased region" description="Basic and acidic residues" evidence="9">
    <location>
        <begin position="254"/>
        <end position="265"/>
    </location>
</feature>
<sequence length="1073" mass="117631">MPNKMLIDATHPEETRVVVVRGNRVEEFDFETAQRKQLRGNIYLAKVTRVEPSLQAAFIEYGGNRHGFLAFSEIHPDYYQIPVADRLALIEADERAHREAEEETENRSNRRRPRHRSQRRRGSGERVQSDIVEGASLDPSQAEQPHEDHAEQALLGHQHAEHEQAEPGTVGAHDAEPRHDATPAQPTAADASSGDETSADAAPAAESPAETPADATPILATAVAPIVPNEFDAGQQPAGGAETAPVSATEADDSDARDIEARDSEAHDDDAHGDDDHHEADHHDGDHHADAHDADDEDEDDEDEDDEADAEEDMVESVGGDDVLEEVPERAFRPRRQYKIQEVIKRRQVMLVQVVKEERGNKGAALTTYLSLAGRYAVLMPNTARGGGISRKITSAQDRSRLKDVVSDLDVPEGMGIILRTAGASRTKPEIKRDFEYLIRMWETVRDMTLKSQAPTLVYEEGSLIKRSLRDLYNKEIDEIQVAGEAGYQEARDFMHMLMPSNVRAVKLYRDGQPLFSRMGVESQLDAMFSPTVQLRSGGYIVINQTEALVSIDVNSGRSTREHHIEDTALKTNLEAAEEVARQLRLRDLAGLIVIDFIDMDEKRNNRSVERKMSDCLRQDRARIQVGRISHFGLLEMSRQRIRASVLESSTEPCPQCGGSGHVRSVSSVALQLLRGLEEILMKGATHNLIVRTRTDVALYVLNHKRGHLRDLENSFKVSLAVIADATVTAQQSFVIDRGEQIHTLEAAKAVLAAQVAAFPPALDEPYDDDEQFEFEAEIETDETVGLSDDASSDQASSEASGDSETDADGRKRKRRRRRRSRTGEPREGSSARDDGDDAPRAADAPEGDAVAEGDDGADDGSEGPDDQDGEPRSADQTADGERRPRRRGRRGGRRRRGGPEDGLSGSIGDELGPTTAPESTYAVADMDGMAPEPQPFDTPQDEAPRPTEMPREIASDSASEPVTASEPKQDVVSEQPLAVAPAQPVREEPKPAQDDGARDAEKEKARRRSTVREKVNFASAEPQQVAAEPQPVAEPAPAAEPVAPEAAPAAPEAATEAQPRKAGWWSRVLGND</sequence>
<keyword evidence="8" id="KW-0698">rRNA processing</keyword>
<dbReference type="SUPFAM" id="SSF50249">
    <property type="entry name" value="Nucleic acid-binding proteins"/>
    <property type="match status" value="1"/>
</dbReference>
<comment type="caution">
    <text evidence="12">The sequence shown here is derived from an EMBL/GenBank/DDBJ whole genome shotgun (WGS) entry which is preliminary data.</text>
</comment>
<dbReference type="EC" id="3.1.26.12" evidence="8"/>
<accession>A0A0D7EL01</accession>
<keyword evidence="4 8" id="KW-0255">Endonuclease</keyword>